<dbReference type="AlphaFoldDB" id="A0AAJ7U885"/>
<name>A0AAJ7U885_PETMA</name>
<gene>
    <name evidence="11" type="primary">MRPL40</name>
</gene>
<comment type="subcellular location">
    <subcellularLocation>
        <location evidence="1">Mitochondrion</location>
    </subcellularLocation>
</comment>
<proteinExistence type="inferred from homology"/>
<dbReference type="PANTHER" id="PTHR13359:SF2">
    <property type="entry name" value="LARGE RIBOSOMAL SUBUNIT PROTEIN ML40"/>
    <property type="match status" value="1"/>
</dbReference>
<dbReference type="PANTHER" id="PTHR13359">
    <property type="entry name" value="39S RIBOSOMAL PROTEIN L40, MITOCHONDRIAL"/>
    <property type="match status" value="1"/>
</dbReference>
<dbReference type="GO" id="GO:0005762">
    <property type="term" value="C:mitochondrial large ribosomal subunit"/>
    <property type="evidence" value="ECO:0007669"/>
    <property type="project" value="InterPro"/>
</dbReference>
<evidence type="ECO:0000256" key="6">
    <source>
        <dbReference type="ARBA" id="ARBA00023274"/>
    </source>
</evidence>
<comment type="similarity">
    <text evidence="2">Belongs to the mitochondrion-specific ribosomal protein mL40 family.</text>
</comment>
<evidence type="ECO:0000256" key="2">
    <source>
        <dbReference type="ARBA" id="ARBA00009360"/>
    </source>
</evidence>
<feature type="compositionally biased region" description="Basic and acidic residues" evidence="9">
    <location>
        <begin position="49"/>
        <end position="58"/>
    </location>
</feature>
<evidence type="ECO:0000256" key="8">
    <source>
        <dbReference type="ARBA" id="ARBA00083752"/>
    </source>
</evidence>
<evidence type="ECO:0000256" key="3">
    <source>
        <dbReference type="ARBA" id="ARBA00022946"/>
    </source>
</evidence>
<keyword evidence="4 11" id="KW-0689">Ribosomal protein</keyword>
<evidence type="ECO:0000256" key="5">
    <source>
        <dbReference type="ARBA" id="ARBA00023128"/>
    </source>
</evidence>
<dbReference type="InterPro" id="IPR019192">
    <property type="entry name" value="Ribosomal_mL40"/>
</dbReference>
<evidence type="ECO:0000313" key="10">
    <source>
        <dbReference type="Proteomes" id="UP001318040"/>
    </source>
</evidence>
<feature type="region of interest" description="Disordered" evidence="9">
    <location>
        <begin position="48"/>
        <end position="68"/>
    </location>
</feature>
<keyword evidence="5" id="KW-0496">Mitochondrion</keyword>
<keyword evidence="6" id="KW-0687">Ribonucleoprotein</keyword>
<organism evidence="10 11">
    <name type="scientific">Petromyzon marinus</name>
    <name type="common">Sea lamprey</name>
    <dbReference type="NCBI Taxonomy" id="7757"/>
    <lineage>
        <taxon>Eukaryota</taxon>
        <taxon>Metazoa</taxon>
        <taxon>Chordata</taxon>
        <taxon>Craniata</taxon>
        <taxon>Vertebrata</taxon>
        <taxon>Cyclostomata</taxon>
        <taxon>Hyperoartia</taxon>
        <taxon>Petromyzontiformes</taxon>
        <taxon>Petromyzontidae</taxon>
        <taxon>Petromyzon</taxon>
    </lineage>
</organism>
<accession>A0AAJ7U885</accession>
<reference evidence="11" key="1">
    <citation type="submission" date="2025-08" db="UniProtKB">
        <authorList>
            <consortium name="RefSeq"/>
        </authorList>
    </citation>
    <scope>IDENTIFICATION</scope>
    <source>
        <tissue evidence="11">Sperm</tissue>
    </source>
</reference>
<sequence length="157" mass="18327">MRAEPKKKKKADPRREQLVKERLKKKLKRMEKVPAELIPVMDFVTPSKYLDETRRRENPSLSPEETERRTLLGKAWSRYKAAQHRAEMAQIARVRESQRRALLELQLESPRLYEAAVARDPALFPLHRDGPAYTPAIPGYMAPDGKYVDTTPRYVQM</sequence>
<evidence type="ECO:0000256" key="4">
    <source>
        <dbReference type="ARBA" id="ARBA00022980"/>
    </source>
</evidence>
<evidence type="ECO:0000256" key="1">
    <source>
        <dbReference type="ARBA" id="ARBA00004173"/>
    </source>
</evidence>
<evidence type="ECO:0000256" key="9">
    <source>
        <dbReference type="SAM" id="MobiDB-lite"/>
    </source>
</evidence>
<keyword evidence="3" id="KW-0809">Transit peptide</keyword>
<dbReference type="Gene3D" id="6.10.250.3440">
    <property type="match status" value="1"/>
</dbReference>
<dbReference type="CTD" id="64976"/>
<keyword evidence="10" id="KW-1185">Reference proteome</keyword>
<evidence type="ECO:0000256" key="7">
    <source>
        <dbReference type="ARBA" id="ARBA00035192"/>
    </source>
</evidence>
<protein>
    <recommendedName>
        <fullName evidence="7">Large ribosomal subunit protein mL40</fullName>
    </recommendedName>
    <alternativeName>
        <fullName evidence="8">39S ribosomal protein L40, mitochondrial</fullName>
    </alternativeName>
</protein>
<dbReference type="Proteomes" id="UP001318040">
    <property type="component" value="Chromosome 55"/>
</dbReference>
<evidence type="ECO:0000313" key="11">
    <source>
        <dbReference type="RefSeq" id="XP_032830984.1"/>
    </source>
</evidence>
<dbReference type="FunFam" id="6.10.250.3440:FF:000001">
    <property type="entry name" value="Mitochondrial ribosomal protein L40"/>
    <property type="match status" value="1"/>
</dbReference>
<dbReference type="InterPro" id="IPR039145">
    <property type="entry name" value="Ribosomal_mL40_metazoa/plant"/>
</dbReference>
<dbReference type="RefSeq" id="XP_032830984.1">
    <property type="nucleotide sequence ID" value="XM_032975093.1"/>
</dbReference>
<dbReference type="Pfam" id="PF09812">
    <property type="entry name" value="MRP-L28"/>
    <property type="match status" value="1"/>
</dbReference>